<feature type="transmembrane region" description="Helical" evidence="2">
    <location>
        <begin position="260"/>
        <end position="286"/>
    </location>
</feature>
<keyword evidence="2" id="KW-1133">Transmembrane helix</keyword>
<keyword evidence="2" id="KW-0812">Transmembrane</keyword>
<proteinExistence type="predicted"/>
<sequence>MKKILKTLLLFFTLFSMVFSWQVSPVFSRGGVDSEEDKMPWLQAFETCPIGTPTSLCLAIKAAASGWISYEKIGVAIDNVEKAIEDVGNLMSLSVSDIIRDIIAWIASLVGNIVSKMIYLAVFLMSPDTFQYATFPAVQAGFYVSLQIANAMLAIGMVILANKFILGMESYGNLKSLTRYLVTAILINFSLAFASYGVGISNFMTIAFLDGAANFGENSSGSFNGTASLSYEERQNSIMDKFSDTFSQLAADKGDSKADVAANIATLFTFIIFSLFFIVLLAAIAVSLVMRVIGLWALMMVVPLAIAADTVFSDMDLPGVPIGSGNFKKWKDSFIKYLSFAPIMAGVIFFVFLVMGQFEKGAFAISEYDPNTSMLMASFGETLGLIVALVLLYKGYEFANSSSSAVPKFMDSAVKGVINYPAKAGQSVKRSATKFGYGFADSDIGRGLQRALINVPVLSRYSQYLGKKGVEGERLRKEDVDNIKGQYEHMYSMAKNDKERQRVIDKAMYAGSGPLFGPLKGSFDPAKHGGALEFLGNNDDGKEALAKQIAERSKNTKDVDSRIERMQNFGAKNGIKIKIDANDVYRANPVLAGDKIGGFARNMTPEDLAKLNAEVLKQVIPHVSSASTLKNVVDKVSGDSIKSAAIFDNLYSRINESNELSKTWAKDGTITYWLERQSKENSQAGEILDKLRTVSAESPKEKKPRGTILNKKESEESLSRLENFGK</sequence>
<dbReference type="AlphaFoldDB" id="A0A1G1XKQ0"/>
<evidence type="ECO:0000313" key="4">
    <source>
        <dbReference type="Proteomes" id="UP000178570"/>
    </source>
</evidence>
<keyword evidence="2" id="KW-0472">Membrane</keyword>
<name>A0A1G1XKQ0_9BACT</name>
<feature type="transmembrane region" description="Helical" evidence="2">
    <location>
        <begin position="334"/>
        <end position="355"/>
    </location>
</feature>
<feature type="transmembrane region" description="Helical" evidence="2">
    <location>
        <begin position="375"/>
        <end position="393"/>
    </location>
</feature>
<evidence type="ECO:0000313" key="3">
    <source>
        <dbReference type="EMBL" id="OGY40725.1"/>
    </source>
</evidence>
<reference evidence="3 4" key="1">
    <citation type="journal article" date="2016" name="Nat. Commun.">
        <title>Thousands of microbial genomes shed light on interconnected biogeochemical processes in an aquifer system.</title>
        <authorList>
            <person name="Anantharaman K."/>
            <person name="Brown C.T."/>
            <person name="Hug L.A."/>
            <person name="Sharon I."/>
            <person name="Castelle C.J."/>
            <person name="Probst A.J."/>
            <person name="Thomas B.C."/>
            <person name="Singh A."/>
            <person name="Wilkins M.J."/>
            <person name="Karaoz U."/>
            <person name="Brodie E.L."/>
            <person name="Williams K.H."/>
            <person name="Hubbard S.S."/>
            <person name="Banfield J.F."/>
        </authorList>
    </citation>
    <scope>NUCLEOTIDE SEQUENCE [LARGE SCALE GENOMIC DNA]</scope>
</reference>
<feature type="transmembrane region" description="Helical" evidence="2">
    <location>
        <begin position="292"/>
        <end position="313"/>
    </location>
</feature>
<protein>
    <submittedName>
        <fullName evidence="3">Uncharacterized protein</fullName>
    </submittedName>
</protein>
<comment type="caution">
    <text evidence="3">The sequence shown here is derived from an EMBL/GenBank/DDBJ whole genome shotgun (WGS) entry which is preliminary data.</text>
</comment>
<dbReference type="EMBL" id="MHHY01000006">
    <property type="protein sequence ID" value="OGY40725.1"/>
    <property type="molecule type" value="Genomic_DNA"/>
</dbReference>
<gene>
    <name evidence="3" type="ORF">A2570_01165</name>
</gene>
<organism evidence="3 4">
    <name type="scientific">Candidatus Brennerbacteria bacterium RIFOXYD1_FULL_41_16</name>
    <dbReference type="NCBI Taxonomy" id="1797529"/>
    <lineage>
        <taxon>Bacteria</taxon>
        <taxon>Candidatus Brenneribacteriota</taxon>
    </lineage>
</organism>
<accession>A0A1G1XKQ0</accession>
<feature type="region of interest" description="Disordered" evidence="1">
    <location>
        <begin position="684"/>
        <end position="726"/>
    </location>
</feature>
<evidence type="ECO:0000256" key="2">
    <source>
        <dbReference type="SAM" id="Phobius"/>
    </source>
</evidence>
<feature type="transmembrane region" description="Helical" evidence="2">
    <location>
        <begin position="102"/>
        <end position="125"/>
    </location>
</feature>
<feature type="compositionally biased region" description="Basic and acidic residues" evidence="1">
    <location>
        <begin position="710"/>
        <end position="726"/>
    </location>
</feature>
<feature type="transmembrane region" description="Helical" evidence="2">
    <location>
        <begin position="180"/>
        <end position="199"/>
    </location>
</feature>
<dbReference type="STRING" id="1797529.A2570_01165"/>
<evidence type="ECO:0000256" key="1">
    <source>
        <dbReference type="SAM" id="MobiDB-lite"/>
    </source>
</evidence>
<feature type="transmembrane region" description="Helical" evidence="2">
    <location>
        <begin position="137"/>
        <end position="160"/>
    </location>
</feature>
<dbReference type="Proteomes" id="UP000178570">
    <property type="component" value="Unassembled WGS sequence"/>
</dbReference>